<comment type="pathway">
    <text evidence="4 21">Amino-acid biosynthesis; L-methionine biosynthesis via de novo pathway; L-methionine from L-homocysteine (MetH route): step 1/1.</text>
</comment>
<dbReference type="PROSITE" id="PS51332">
    <property type="entry name" value="B12_BINDING"/>
    <property type="match status" value="1"/>
</dbReference>
<keyword evidence="14" id="KW-0677">Repeat</keyword>
<dbReference type="AlphaFoldDB" id="A0A5C6BNK0"/>
<dbReference type="InterPro" id="IPR036589">
    <property type="entry name" value="HCY_dom_sf"/>
</dbReference>
<feature type="binding site" evidence="23">
    <location>
        <begin position="1199"/>
        <end position="1200"/>
    </location>
    <ligand>
        <name>S-adenosyl-L-methionine</name>
        <dbReference type="ChEBI" id="CHEBI:59789"/>
    </ligand>
</feature>
<evidence type="ECO:0000256" key="12">
    <source>
        <dbReference type="ARBA" id="ARBA00022691"/>
    </source>
</evidence>
<dbReference type="SMART" id="SM01018">
    <property type="entry name" value="B12-binding_2"/>
    <property type="match status" value="1"/>
</dbReference>
<dbReference type="Pfam" id="PF02607">
    <property type="entry name" value="B12-binding_2"/>
    <property type="match status" value="1"/>
</dbReference>
<evidence type="ECO:0000256" key="4">
    <source>
        <dbReference type="ARBA" id="ARBA00005178"/>
    </source>
</evidence>
<dbReference type="OrthoDB" id="9803687at2"/>
<dbReference type="Pfam" id="PF00809">
    <property type="entry name" value="Pterin_bind"/>
    <property type="match status" value="1"/>
</dbReference>
<proteinExistence type="inferred from homology"/>
<evidence type="ECO:0000259" key="26">
    <source>
        <dbReference type="PROSITE" id="PS50972"/>
    </source>
</evidence>
<dbReference type="InterPro" id="IPR050554">
    <property type="entry name" value="Met_Synthase/Corrinoid"/>
</dbReference>
<dbReference type="SUPFAM" id="SSF51717">
    <property type="entry name" value="Dihydropteroate synthetase-like"/>
    <property type="match status" value="1"/>
</dbReference>
<dbReference type="SUPFAM" id="SSF52242">
    <property type="entry name" value="Cobalamin (vitamin B12)-binding domain"/>
    <property type="match status" value="1"/>
</dbReference>
<evidence type="ECO:0000256" key="21">
    <source>
        <dbReference type="PIRNR" id="PIRNR000381"/>
    </source>
</evidence>
<feature type="domain" description="Pterin-binding" evidence="26">
    <location>
        <begin position="362"/>
        <end position="623"/>
    </location>
</feature>
<comment type="caution">
    <text evidence="30">The sequence shown here is derived from an EMBL/GenBank/DDBJ whole genome shotgun (WGS) entry which is preliminary data.</text>
</comment>
<evidence type="ECO:0000256" key="5">
    <source>
        <dbReference type="ARBA" id="ARBA00010398"/>
    </source>
</evidence>
<evidence type="ECO:0000256" key="3">
    <source>
        <dbReference type="ARBA" id="ARBA00001956"/>
    </source>
</evidence>
<protein>
    <recommendedName>
        <fullName evidence="7 20">Methionine synthase</fullName>
        <ecNumber evidence="6 20">2.1.1.13</ecNumber>
    </recommendedName>
    <alternativeName>
        <fullName evidence="19 21">5-methyltetrahydrofolate--homocysteine methyltransferase</fullName>
    </alternativeName>
</protein>
<dbReference type="SUPFAM" id="SSF82282">
    <property type="entry name" value="Homocysteine S-methyltransferase"/>
    <property type="match status" value="1"/>
</dbReference>
<dbReference type="InterPro" id="IPR037010">
    <property type="entry name" value="VitB12-dep_Met_synth_activ_sf"/>
</dbReference>
<reference evidence="30 31" key="1">
    <citation type="submission" date="2019-02" db="EMBL/GenBank/DDBJ databases">
        <title>Deep-cultivation of Planctomycetes and their phenomic and genomic characterization uncovers novel biology.</title>
        <authorList>
            <person name="Wiegand S."/>
            <person name="Jogler M."/>
            <person name="Boedeker C."/>
            <person name="Pinto D."/>
            <person name="Vollmers J."/>
            <person name="Rivas-Marin E."/>
            <person name="Kohn T."/>
            <person name="Peeters S.H."/>
            <person name="Heuer A."/>
            <person name="Rast P."/>
            <person name="Oberbeckmann S."/>
            <person name="Bunk B."/>
            <person name="Jeske O."/>
            <person name="Meyerdierks A."/>
            <person name="Storesund J.E."/>
            <person name="Kallscheuer N."/>
            <person name="Luecker S."/>
            <person name="Lage O.M."/>
            <person name="Pohl T."/>
            <person name="Merkel B.J."/>
            <person name="Hornburger P."/>
            <person name="Mueller R.-W."/>
            <person name="Bruemmer F."/>
            <person name="Labrenz M."/>
            <person name="Spormann A.M."/>
            <person name="Op Den Camp H."/>
            <person name="Overmann J."/>
            <person name="Amann R."/>
            <person name="Jetten M.S.M."/>
            <person name="Mascher T."/>
            <person name="Medema M.H."/>
            <person name="Devos D.P."/>
            <person name="Kaster A.-K."/>
            <person name="Ovreas L."/>
            <person name="Rohde M."/>
            <person name="Galperin M.Y."/>
            <person name="Jogler C."/>
        </authorList>
    </citation>
    <scope>NUCLEOTIDE SEQUENCE [LARGE SCALE GENOMIC DNA]</scope>
    <source>
        <strain evidence="30 31">CA54</strain>
    </source>
</reference>
<comment type="similarity">
    <text evidence="5">Belongs to the vitamin-B12 dependent methionine synthase family.</text>
</comment>
<dbReference type="FunFam" id="3.20.20.330:FF:000001">
    <property type="entry name" value="Methionine synthase"/>
    <property type="match status" value="1"/>
</dbReference>
<dbReference type="NCBIfam" id="NF007024">
    <property type="entry name" value="PRK09490.1"/>
    <property type="match status" value="1"/>
</dbReference>
<gene>
    <name evidence="30" type="primary">metH</name>
    <name evidence="30" type="ORF">CA54_18370</name>
</gene>
<keyword evidence="10 21" id="KW-0846">Cobalamin</keyword>
<evidence type="ECO:0000256" key="8">
    <source>
        <dbReference type="ARBA" id="ARBA00022603"/>
    </source>
</evidence>
<dbReference type="PROSITE" id="PS51337">
    <property type="entry name" value="B12_BINDING_NTER"/>
    <property type="match status" value="1"/>
</dbReference>
<keyword evidence="16 21" id="KW-0486">Methionine biosynthesis</keyword>
<comment type="cofactor">
    <cofactor evidence="3 21 22">
        <name>methylcob(III)alamin</name>
        <dbReference type="ChEBI" id="CHEBI:28115"/>
    </cofactor>
</comment>
<evidence type="ECO:0000256" key="10">
    <source>
        <dbReference type="ARBA" id="ARBA00022628"/>
    </source>
</evidence>
<evidence type="ECO:0000256" key="1">
    <source>
        <dbReference type="ARBA" id="ARBA00001700"/>
    </source>
</evidence>
<dbReference type="GO" id="GO:0032259">
    <property type="term" value="P:methylation"/>
    <property type="evidence" value="ECO:0007669"/>
    <property type="project" value="UniProtKB-KW"/>
</dbReference>
<evidence type="ECO:0000256" key="16">
    <source>
        <dbReference type="ARBA" id="ARBA00023167"/>
    </source>
</evidence>
<dbReference type="SUPFAM" id="SSF56507">
    <property type="entry name" value="Methionine synthase activation domain-like"/>
    <property type="match status" value="1"/>
</dbReference>
<dbReference type="SUPFAM" id="SSF47644">
    <property type="entry name" value="Methionine synthase domain"/>
    <property type="match status" value="1"/>
</dbReference>
<dbReference type="GO" id="GO:0008270">
    <property type="term" value="F:zinc ion binding"/>
    <property type="evidence" value="ECO:0007669"/>
    <property type="project" value="UniProtKB-UniRule"/>
</dbReference>
<dbReference type="InterPro" id="IPR000489">
    <property type="entry name" value="Pterin-binding_dom"/>
</dbReference>
<dbReference type="InterPro" id="IPR003726">
    <property type="entry name" value="HCY_dom"/>
</dbReference>
<keyword evidence="12 21" id="KW-0949">S-adenosyl-L-methionine</keyword>
<feature type="domain" description="AdoMet activation" evidence="27">
    <location>
        <begin position="906"/>
        <end position="1236"/>
    </location>
</feature>
<evidence type="ECO:0000256" key="7">
    <source>
        <dbReference type="ARBA" id="ARBA00013998"/>
    </source>
</evidence>
<comment type="domain">
    <text evidence="21">Modular enzyme with four functionally distinct domains. The isolated Hcy-binding domain catalyzes methyl transfer from free methylcobalamin to homocysteine. The Hcy-binding domain in association with the pterin-binding domain catalyzes the methylation of cob(I)alamin by methyltetrahydrofolate and the methylation of homocysteine. The B12-binding domain binds the cofactor. The AdoMet activation domain binds S-adenosyl-L-methionine. Under aerobic conditions cob(I)alamin can be converted to inactive cob(II)alamin. Reductive methylation by S-adenosyl-L-methionine and flavodoxin regenerates methylcobalamin.</text>
</comment>
<dbReference type="InterPro" id="IPR004223">
    <property type="entry name" value="VitB12-dep_Met_synth_activ_dom"/>
</dbReference>
<dbReference type="GO" id="GO:0050667">
    <property type="term" value="P:homocysteine metabolic process"/>
    <property type="evidence" value="ECO:0007669"/>
    <property type="project" value="TreeGrafter"/>
</dbReference>
<dbReference type="CDD" id="cd02069">
    <property type="entry name" value="methionine_synthase_B12_BD"/>
    <property type="match status" value="1"/>
</dbReference>
<evidence type="ECO:0000259" key="27">
    <source>
        <dbReference type="PROSITE" id="PS50974"/>
    </source>
</evidence>
<evidence type="ECO:0000256" key="15">
    <source>
        <dbReference type="ARBA" id="ARBA00022833"/>
    </source>
</evidence>
<dbReference type="InterPro" id="IPR036724">
    <property type="entry name" value="Cobalamin-bd_sf"/>
</dbReference>
<feature type="domain" description="B12-binding" evidence="28">
    <location>
        <begin position="756"/>
        <end position="891"/>
    </location>
</feature>
<dbReference type="Gene3D" id="3.20.20.20">
    <property type="entry name" value="Dihydropteroate synthase-like"/>
    <property type="match status" value="1"/>
</dbReference>
<feature type="binding site" evidence="22 24">
    <location>
        <position position="253"/>
    </location>
    <ligand>
        <name>Zn(2+)</name>
        <dbReference type="ChEBI" id="CHEBI:29105"/>
    </ligand>
</feature>
<dbReference type="Gene3D" id="1.10.1240.10">
    <property type="entry name" value="Methionine synthase domain"/>
    <property type="match status" value="1"/>
</dbReference>
<dbReference type="InterPro" id="IPR011005">
    <property type="entry name" value="Dihydropteroate_synth-like_sf"/>
</dbReference>
<evidence type="ECO:0000256" key="11">
    <source>
        <dbReference type="ARBA" id="ARBA00022679"/>
    </source>
</evidence>
<comment type="catalytic activity">
    <reaction evidence="1 21">
        <text>(6S)-5-methyl-5,6,7,8-tetrahydrofolate + L-homocysteine = (6S)-5,6,7,8-tetrahydrofolate + L-methionine</text>
        <dbReference type="Rhea" id="RHEA:11172"/>
        <dbReference type="ChEBI" id="CHEBI:18608"/>
        <dbReference type="ChEBI" id="CHEBI:57453"/>
        <dbReference type="ChEBI" id="CHEBI:57844"/>
        <dbReference type="ChEBI" id="CHEBI:58199"/>
        <dbReference type="EC" id="2.1.1.13"/>
    </reaction>
</comment>
<evidence type="ECO:0000256" key="2">
    <source>
        <dbReference type="ARBA" id="ARBA00001947"/>
    </source>
</evidence>
<dbReference type="PROSITE" id="PS50970">
    <property type="entry name" value="HCY"/>
    <property type="match status" value="1"/>
</dbReference>
<feature type="domain" description="B12-binding N-terminal" evidence="29">
    <location>
        <begin position="655"/>
        <end position="749"/>
    </location>
</feature>
<evidence type="ECO:0000256" key="19">
    <source>
        <dbReference type="ARBA" id="ARBA00031040"/>
    </source>
</evidence>
<evidence type="ECO:0000259" key="28">
    <source>
        <dbReference type="PROSITE" id="PS51332"/>
    </source>
</evidence>
<dbReference type="Gene3D" id="3.20.20.330">
    <property type="entry name" value="Homocysteine-binding-like domain"/>
    <property type="match status" value="1"/>
</dbReference>
<feature type="binding site" evidence="23">
    <location>
        <position position="818"/>
    </location>
    <ligand>
        <name>methylcob(III)alamin</name>
        <dbReference type="ChEBI" id="CHEBI:28115"/>
    </ligand>
</feature>
<dbReference type="PIRSF" id="PIRSF000381">
    <property type="entry name" value="MetH"/>
    <property type="match status" value="1"/>
</dbReference>
<dbReference type="RefSeq" id="WP_146370406.1">
    <property type="nucleotide sequence ID" value="NZ_SJPP01000001.1"/>
</dbReference>
<feature type="binding site" evidence="22 24">
    <location>
        <position position="316"/>
    </location>
    <ligand>
        <name>Zn(2+)</name>
        <dbReference type="ChEBI" id="CHEBI:29105"/>
    </ligand>
</feature>
<evidence type="ECO:0000256" key="6">
    <source>
        <dbReference type="ARBA" id="ARBA00012032"/>
    </source>
</evidence>
<dbReference type="PANTHER" id="PTHR45833:SF1">
    <property type="entry name" value="METHIONINE SYNTHASE"/>
    <property type="match status" value="1"/>
</dbReference>
<dbReference type="Gene3D" id="3.40.50.280">
    <property type="entry name" value="Cobalamin-binding domain"/>
    <property type="match status" value="1"/>
</dbReference>
<evidence type="ECO:0000256" key="22">
    <source>
        <dbReference type="PIRSR" id="PIRSR000381-1"/>
    </source>
</evidence>
<dbReference type="UniPathway" id="UPA00051">
    <property type="reaction ID" value="UER00081"/>
</dbReference>
<dbReference type="GO" id="GO:0031419">
    <property type="term" value="F:cobalamin binding"/>
    <property type="evidence" value="ECO:0007669"/>
    <property type="project" value="UniProtKB-UniRule"/>
</dbReference>
<evidence type="ECO:0000256" key="23">
    <source>
        <dbReference type="PIRSR" id="PIRSR000381-2"/>
    </source>
</evidence>
<keyword evidence="31" id="KW-1185">Reference proteome</keyword>
<feature type="binding site" evidence="23">
    <location>
        <position position="1144"/>
    </location>
    <ligand>
        <name>S-adenosyl-L-methionine</name>
        <dbReference type="ChEBI" id="CHEBI:59789"/>
    </ligand>
</feature>
<evidence type="ECO:0000256" key="9">
    <source>
        <dbReference type="ARBA" id="ARBA00022605"/>
    </source>
</evidence>
<dbReference type="InterPro" id="IPR011822">
    <property type="entry name" value="MetH"/>
</dbReference>
<evidence type="ECO:0000256" key="18">
    <source>
        <dbReference type="ARBA" id="ARBA00025552"/>
    </source>
</evidence>
<dbReference type="PROSITE" id="PS50972">
    <property type="entry name" value="PTERIN_BINDING"/>
    <property type="match status" value="1"/>
</dbReference>
<dbReference type="InterPro" id="IPR036594">
    <property type="entry name" value="Meth_synthase_dom"/>
</dbReference>
<dbReference type="InterPro" id="IPR006158">
    <property type="entry name" value="Cobalamin-bd"/>
</dbReference>
<evidence type="ECO:0000256" key="20">
    <source>
        <dbReference type="NCBIfam" id="TIGR02082"/>
    </source>
</evidence>
<dbReference type="InterPro" id="IPR033706">
    <property type="entry name" value="Met_synthase_B12-bd"/>
</dbReference>
<evidence type="ECO:0000256" key="13">
    <source>
        <dbReference type="ARBA" id="ARBA00022723"/>
    </source>
</evidence>
<evidence type="ECO:0000259" key="25">
    <source>
        <dbReference type="PROSITE" id="PS50970"/>
    </source>
</evidence>
<dbReference type="PROSITE" id="PS50974">
    <property type="entry name" value="ADOMET_ACTIVATION"/>
    <property type="match status" value="1"/>
</dbReference>
<keyword evidence="8 21" id="KW-0489">Methyltransferase</keyword>
<feature type="domain" description="Hcy-binding" evidence="25">
    <location>
        <begin position="11"/>
        <end position="331"/>
    </location>
</feature>
<dbReference type="Pfam" id="PF02310">
    <property type="entry name" value="B12-binding"/>
    <property type="match status" value="1"/>
</dbReference>
<feature type="binding site" evidence="23">
    <location>
        <position position="956"/>
    </location>
    <ligand>
        <name>S-adenosyl-L-methionine</name>
        <dbReference type="ChEBI" id="CHEBI:59789"/>
    </ligand>
</feature>
<keyword evidence="13 21" id="KW-0479">Metal-binding</keyword>
<keyword evidence="17 21" id="KW-0170">Cobalt</keyword>
<feature type="binding site" evidence="23">
    <location>
        <begin position="766"/>
        <end position="770"/>
    </location>
    <ligand>
        <name>methylcob(III)alamin</name>
        <dbReference type="ChEBI" id="CHEBI:28115"/>
    </ligand>
</feature>
<dbReference type="Gene3D" id="3.10.196.10">
    <property type="entry name" value="Vitamin B12-dependent methionine synthase, activation domain"/>
    <property type="match status" value="1"/>
</dbReference>
<dbReference type="EC" id="2.1.1.13" evidence="6 20"/>
<comment type="cofactor">
    <cofactor evidence="2 21 24">
        <name>Zn(2+)</name>
        <dbReference type="ChEBI" id="CHEBI:29105"/>
    </cofactor>
</comment>
<evidence type="ECO:0000313" key="31">
    <source>
        <dbReference type="Proteomes" id="UP000320735"/>
    </source>
</evidence>
<evidence type="ECO:0000256" key="17">
    <source>
        <dbReference type="ARBA" id="ARBA00023285"/>
    </source>
</evidence>
<dbReference type="GO" id="GO:0005829">
    <property type="term" value="C:cytosol"/>
    <property type="evidence" value="ECO:0007669"/>
    <property type="project" value="TreeGrafter"/>
</dbReference>
<sequence>MATTASVSDTTDQLIHLLEQRILVLDGAMGSLILAERPSEEDYRGARFADHHSDLKNCNDILVLTQPAMIEGIHRQYLEAGADIILTDTFNANGVSLKEYDLEQYTYELNKTAVEIARRATDEFTALTPDKPRFVAGSIGPMNRSLSVSPDVNDPGKRLVTFDEVVEGYTEQLRGLIDGGADILLPETAFDTLNMKACLFAIDKYFREHDISLPVMISGTITDDSGRTMTGQTIEAFWTSISHFDMLSIGLNCALGPEKMRPYLESISQIAPFYVSCYPNAGLPNEMGEFDMTPAEMAKTLREFADNGWLNIVGGCCGSTPAHIRKIAEAVADLQPRPVPTVSKCSTYSGLELLEIRPESNFIMIGERTNVTGSRKFARLIKEEKYDEALSVARDQVEGGANMIDINMDEGLIDSAAVMAKFLNLVAAEPDISRVPIMIDSSKWSVIEAGLKCVQGKAVVNSISLKEGEEVFLAQARRIHAYGAAAVVMAFDEEGQAADAQRKVEICKRAYDLLTQKIGFPAEDIIFDANILTVGTGMEEHANYAVEFIEAVRQIKQQCPGAKTSGGVSNVSFSFRGNNVVREAINAAFLYHAISAGLDMGIVNAGQLEVYEEIEPTLLEYVEDVLLNRREDATERLIDYAEQIKDQATGQAEVKTAAWREESVEERLKHALLKGITDFIDEDTEEARQKYDRPLHVIQGPLMDGMAVVGELFGTGKMFLPQVVKSARVMKRSVAYLTPYMEQEKIDMGIADEKARGTMVIATVKGDVHDIGKNIVAVVLRCNNFDIVDLGVMVAADKIIDKAIEVGADLIGLSGLITPSLDEMAHVAKEMQRRGLTIPLIVGGATTSAKHTAVKIAPQYDPIVAHVGDASLSVPVMESILDADKKAEFDAKNRAAQQRDREMFAARQQKKLISYDEAVTARFTTDWSSVDIQQPSFTGTKVLSDFPLEKIVPFIDWSPFFQTWELRGKYPKILDDPNMGVEARKLFDSAQESLAQLIAEKQLHAAGVYGFWPANSVGDDIVLYTDESRSEEVTRFHTLRQQWERKGQDHYLALSDFIAPLESGRSDYLGAFAVTAGLGIGPIVAKCEAEHDDYQSIMTKALADRLAEAFAELLHQQARRDWGFGAVEELSSDDLIAEKYRGIRPAPGYPACPDHTEKRILFDLLDAEVQTGIELTENFAMLPAAAVSGLYFAHPQARYFSVDRITKDQAEAYAARKGMPLAEVERWLSPNLGYEA</sequence>
<feature type="binding site" evidence="23">
    <location>
        <position position="814"/>
    </location>
    <ligand>
        <name>methylcob(III)alamin</name>
        <dbReference type="ChEBI" id="CHEBI:28115"/>
    </ligand>
</feature>
<evidence type="ECO:0000256" key="14">
    <source>
        <dbReference type="ARBA" id="ARBA00022737"/>
    </source>
</evidence>
<comment type="function">
    <text evidence="18 21">Catalyzes the transfer of a methyl group from methyl-cobalamin to homocysteine, yielding enzyme-bound cob(I)alamin and methionine. Subsequently, remethylates the cofactor using methyltetrahydrofolate.</text>
</comment>
<dbReference type="GO" id="GO:0046653">
    <property type="term" value="P:tetrahydrofolate metabolic process"/>
    <property type="evidence" value="ECO:0007669"/>
    <property type="project" value="TreeGrafter"/>
</dbReference>
<evidence type="ECO:0000256" key="24">
    <source>
        <dbReference type="PROSITE-ProRule" id="PRU00333"/>
    </source>
</evidence>
<evidence type="ECO:0000313" key="30">
    <source>
        <dbReference type="EMBL" id="TWU13011.1"/>
    </source>
</evidence>
<dbReference type="PANTHER" id="PTHR45833">
    <property type="entry name" value="METHIONINE SYNTHASE"/>
    <property type="match status" value="1"/>
</dbReference>
<dbReference type="Pfam" id="PF02574">
    <property type="entry name" value="S-methyl_trans"/>
    <property type="match status" value="1"/>
</dbReference>
<dbReference type="InterPro" id="IPR003759">
    <property type="entry name" value="Cbl-bd_cap"/>
</dbReference>
<accession>A0A5C6BNK0</accession>
<name>A0A5C6BNK0_9PLAN</name>
<keyword evidence="15 21" id="KW-0862">Zinc</keyword>
<evidence type="ECO:0000259" key="29">
    <source>
        <dbReference type="PROSITE" id="PS51337"/>
    </source>
</evidence>
<feature type="binding site" evidence="22 24">
    <location>
        <position position="317"/>
    </location>
    <ligand>
        <name>Zn(2+)</name>
        <dbReference type="ChEBI" id="CHEBI:29105"/>
    </ligand>
</feature>
<dbReference type="Gene3D" id="1.10.288.10">
    <property type="entry name" value="Cobalamin-dependent Methionine Synthase, domain 2"/>
    <property type="match status" value="1"/>
</dbReference>
<dbReference type="NCBIfam" id="TIGR02082">
    <property type="entry name" value="metH"/>
    <property type="match status" value="1"/>
</dbReference>
<keyword evidence="9 21" id="KW-0028">Amino-acid biosynthesis</keyword>
<dbReference type="GO" id="GO:0008705">
    <property type="term" value="F:methionine synthase activity"/>
    <property type="evidence" value="ECO:0007669"/>
    <property type="project" value="UniProtKB-UniRule"/>
</dbReference>
<dbReference type="Proteomes" id="UP000320735">
    <property type="component" value="Unassembled WGS sequence"/>
</dbReference>
<dbReference type="EMBL" id="SJPP01000001">
    <property type="protein sequence ID" value="TWU13011.1"/>
    <property type="molecule type" value="Genomic_DNA"/>
</dbReference>
<dbReference type="Pfam" id="PF02965">
    <property type="entry name" value="Met_synt_B12"/>
    <property type="match status" value="1"/>
</dbReference>
<dbReference type="FunFam" id="3.20.20.20:FF:000002">
    <property type="entry name" value="Methionine synthase"/>
    <property type="match status" value="1"/>
</dbReference>
<dbReference type="CDD" id="cd00740">
    <property type="entry name" value="MeTr"/>
    <property type="match status" value="1"/>
</dbReference>
<organism evidence="30 31">
    <name type="scientific">Symmachiella macrocystis</name>
    <dbReference type="NCBI Taxonomy" id="2527985"/>
    <lineage>
        <taxon>Bacteria</taxon>
        <taxon>Pseudomonadati</taxon>
        <taxon>Planctomycetota</taxon>
        <taxon>Planctomycetia</taxon>
        <taxon>Planctomycetales</taxon>
        <taxon>Planctomycetaceae</taxon>
        <taxon>Symmachiella</taxon>
    </lineage>
</organism>
<keyword evidence="11 21" id="KW-0808">Transferase</keyword>
<feature type="binding site" description="axial binding residue" evidence="22">
    <location>
        <position position="769"/>
    </location>
    <ligand>
        <name>methylcob(III)alamin</name>
        <dbReference type="ChEBI" id="CHEBI:28115"/>
    </ligand>
    <ligandPart>
        <name>Co</name>
        <dbReference type="ChEBI" id="CHEBI:27638"/>
    </ligandPart>
</feature>
<feature type="binding site" evidence="23">
    <location>
        <position position="870"/>
    </location>
    <ligand>
        <name>methylcob(III)alamin</name>
        <dbReference type="ChEBI" id="CHEBI:28115"/>
    </ligand>
</feature>
<dbReference type="FunFam" id="1.10.1240.10:FF:000001">
    <property type="entry name" value="Methionine synthase"/>
    <property type="match status" value="1"/>
</dbReference>